<comment type="caution">
    <text evidence="12">The sequence shown here is derived from an EMBL/GenBank/DDBJ whole genome shotgun (WGS) entry which is preliminary data.</text>
</comment>
<dbReference type="EMBL" id="DVMJ01000055">
    <property type="protein sequence ID" value="HIU13717.1"/>
    <property type="molecule type" value="Genomic_DNA"/>
</dbReference>
<dbReference type="InterPro" id="IPR000014">
    <property type="entry name" value="PAS"/>
</dbReference>
<evidence type="ECO:0000256" key="5">
    <source>
        <dbReference type="ARBA" id="ARBA00022679"/>
    </source>
</evidence>
<evidence type="ECO:0000256" key="9">
    <source>
        <dbReference type="SAM" id="Phobius"/>
    </source>
</evidence>
<dbReference type="GO" id="GO:0016036">
    <property type="term" value="P:cellular response to phosphate starvation"/>
    <property type="evidence" value="ECO:0007669"/>
    <property type="project" value="TreeGrafter"/>
</dbReference>
<organism evidence="12 13">
    <name type="scientific">Candidatus Fimiplasma intestinipullorum</name>
    <dbReference type="NCBI Taxonomy" id="2840825"/>
    <lineage>
        <taxon>Bacteria</taxon>
        <taxon>Bacillati</taxon>
        <taxon>Bacillota</taxon>
        <taxon>Clostridia</taxon>
        <taxon>Eubacteriales</taxon>
        <taxon>Candidatus Fimiplasma</taxon>
    </lineage>
</organism>
<evidence type="ECO:0000259" key="10">
    <source>
        <dbReference type="PROSITE" id="PS50109"/>
    </source>
</evidence>
<dbReference type="CDD" id="cd00075">
    <property type="entry name" value="HATPase"/>
    <property type="match status" value="1"/>
</dbReference>
<dbReference type="GO" id="GO:0005886">
    <property type="term" value="C:plasma membrane"/>
    <property type="evidence" value="ECO:0007669"/>
    <property type="project" value="TreeGrafter"/>
</dbReference>
<dbReference type="InterPro" id="IPR050351">
    <property type="entry name" value="BphY/WalK/GraS-like"/>
</dbReference>
<evidence type="ECO:0000259" key="11">
    <source>
        <dbReference type="PROSITE" id="PS50112"/>
    </source>
</evidence>
<feature type="domain" description="Histidine kinase" evidence="10">
    <location>
        <begin position="338"/>
        <end position="553"/>
    </location>
</feature>
<dbReference type="PANTHER" id="PTHR45453">
    <property type="entry name" value="PHOSPHATE REGULON SENSOR PROTEIN PHOR"/>
    <property type="match status" value="1"/>
</dbReference>
<dbReference type="Pfam" id="PF02518">
    <property type="entry name" value="HATPase_c"/>
    <property type="match status" value="1"/>
</dbReference>
<evidence type="ECO:0000256" key="2">
    <source>
        <dbReference type="ARBA" id="ARBA00004370"/>
    </source>
</evidence>
<dbReference type="InterPro" id="IPR003594">
    <property type="entry name" value="HATPase_dom"/>
</dbReference>
<dbReference type="Gene3D" id="3.30.565.10">
    <property type="entry name" value="Histidine kinase-like ATPase, C-terminal domain"/>
    <property type="match status" value="1"/>
</dbReference>
<dbReference type="InterPro" id="IPR035965">
    <property type="entry name" value="PAS-like_dom_sf"/>
</dbReference>
<dbReference type="SUPFAM" id="SSF47384">
    <property type="entry name" value="Homodimeric domain of signal transducing histidine kinase"/>
    <property type="match status" value="1"/>
</dbReference>
<keyword evidence="8 9" id="KW-0472">Membrane</keyword>
<dbReference type="SMART" id="SM00387">
    <property type="entry name" value="HATPase_c"/>
    <property type="match status" value="1"/>
</dbReference>
<dbReference type="CDD" id="cd00082">
    <property type="entry name" value="HisKA"/>
    <property type="match status" value="1"/>
</dbReference>
<dbReference type="PRINTS" id="PR00344">
    <property type="entry name" value="BCTRLSENSOR"/>
</dbReference>
<feature type="domain" description="PAS" evidence="11">
    <location>
        <begin position="220"/>
        <end position="258"/>
    </location>
</feature>
<dbReference type="SMART" id="SM00388">
    <property type="entry name" value="HisKA"/>
    <property type="match status" value="1"/>
</dbReference>
<dbReference type="FunFam" id="3.30.565.10:FF:000006">
    <property type="entry name" value="Sensor histidine kinase WalK"/>
    <property type="match status" value="1"/>
</dbReference>
<keyword evidence="4" id="KW-0597">Phosphoprotein</keyword>
<keyword evidence="6" id="KW-0418">Kinase</keyword>
<reference evidence="12" key="2">
    <citation type="journal article" date="2021" name="PeerJ">
        <title>Extensive microbial diversity within the chicken gut microbiome revealed by metagenomics and culture.</title>
        <authorList>
            <person name="Gilroy R."/>
            <person name="Ravi A."/>
            <person name="Getino M."/>
            <person name="Pursley I."/>
            <person name="Horton D.L."/>
            <person name="Alikhan N.F."/>
            <person name="Baker D."/>
            <person name="Gharbi K."/>
            <person name="Hall N."/>
            <person name="Watson M."/>
            <person name="Adriaenssens E.M."/>
            <person name="Foster-Nyarko E."/>
            <person name="Jarju S."/>
            <person name="Secka A."/>
            <person name="Antonio M."/>
            <person name="Oren A."/>
            <person name="Chaudhuri R.R."/>
            <person name="La Ragione R."/>
            <person name="Hildebrand F."/>
            <person name="Pallen M.J."/>
        </authorList>
    </citation>
    <scope>NUCLEOTIDE SEQUENCE</scope>
    <source>
        <strain evidence="12">CHK195-11698</strain>
    </source>
</reference>
<evidence type="ECO:0000256" key="4">
    <source>
        <dbReference type="ARBA" id="ARBA00022553"/>
    </source>
</evidence>
<evidence type="ECO:0000313" key="13">
    <source>
        <dbReference type="Proteomes" id="UP000824175"/>
    </source>
</evidence>
<accession>A0A9D1HPU1</accession>
<gene>
    <name evidence="12" type="ORF">IAD15_06565</name>
</gene>
<proteinExistence type="predicted"/>
<evidence type="ECO:0000313" key="12">
    <source>
        <dbReference type="EMBL" id="HIU13717.1"/>
    </source>
</evidence>
<dbReference type="PROSITE" id="PS50112">
    <property type="entry name" value="PAS"/>
    <property type="match status" value="1"/>
</dbReference>
<dbReference type="GO" id="GO:0004721">
    <property type="term" value="F:phosphoprotein phosphatase activity"/>
    <property type="evidence" value="ECO:0007669"/>
    <property type="project" value="TreeGrafter"/>
</dbReference>
<dbReference type="SUPFAM" id="SSF55874">
    <property type="entry name" value="ATPase domain of HSP90 chaperone/DNA topoisomerase II/histidine kinase"/>
    <property type="match status" value="1"/>
</dbReference>
<dbReference type="InterPro" id="IPR003661">
    <property type="entry name" value="HisK_dim/P_dom"/>
</dbReference>
<protein>
    <recommendedName>
        <fullName evidence="3">histidine kinase</fullName>
        <ecNumber evidence="3">2.7.13.3</ecNumber>
    </recommendedName>
</protein>
<sequence>MNKKIFQAIFLVAVSILLLSFSLVSGILYNYSNDQFLRAVENEVHFIAEGIELDGLNYLETLPEVEHRITWINASGEVLFDNQAEAGQMENHLDREEVQEALNNGIGSSHRYSTTLSTQTINYAILLDDGSILRLSETQDSMLAILYNLLQPLLFVLLIAIVLSALLGHYLSKKIVQPLNHMDLDNLDANRVYEELNPLVARLALQKEEIQKKMEILTARENEFKTIIENMQEGLMVLDNEGHLLSYNHQAQQILNFNDHLKFQSILMVHQSFEVSNALHEAKNGKSIKQEMMLGDKCYQLISSPVMEDSHIVGVVMMIWDISEIHEREALRREFSANVSHELKTPLTSISGFAEIIQAGIAKDEDVKRFAGKIYDESRRLLHLVNDIIQLSELDEEGMAQKKEPCSLKSITEDVVEKLSGSAAKQKVKITTDLADLRVLGIYSVLHEMVYNVVENAIKYNKEKGEVKIKLKEKGDFVELLVKDTGIGIPFEMQERVFERFYRVDKSHSKEIGGTGLGLSIVKHGANIHHATIQLDSTLGKGTKISLDFPKYVEEQSLVTTANH</sequence>
<comment type="catalytic activity">
    <reaction evidence="1">
        <text>ATP + protein L-histidine = ADP + protein N-phospho-L-histidine.</text>
        <dbReference type="EC" id="2.7.13.3"/>
    </reaction>
</comment>
<feature type="transmembrane region" description="Helical" evidence="9">
    <location>
        <begin position="149"/>
        <end position="172"/>
    </location>
</feature>
<dbReference type="EC" id="2.7.13.3" evidence="3"/>
<dbReference type="SUPFAM" id="SSF55785">
    <property type="entry name" value="PYP-like sensor domain (PAS domain)"/>
    <property type="match status" value="1"/>
</dbReference>
<dbReference type="PROSITE" id="PS50109">
    <property type="entry name" value="HIS_KIN"/>
    <property type="match status" value="1"/>
</dbReference>
<keyword evidence="9" id="KW-0812">Transmembrane</keyword>
<name>A0A9D1HPU1_9FIRM</name>
<dbReference type="GO" id="GO:0000155">
    <property type="term" value="F:phosphorelay sensor kinase activity"/>
    <property type="evidence" value="ECO:0007669"/>
    <property type="project" value="InterPro"/>
</dbReference>
<evidence type="ECO:0000256" key="7">
    <source>
        <dbReference type="ARBA" id="ARBA00023012"/>
    </source>
</evidence>
<dbReference type="AlphaFoldDB" id="A0A9D1HPU1"/>
<evidence type="ECO:0000256" key="1">
    <source>
        <dbReference type="ARBA" id="ARBA00000085"/>
    </source>
</evidence>
<dbReference type="Pfam" id="PF00512">
    <property type="entry name" value="HisKA"/>
    <property type="match status" value="1"/>
</dbReference>
<dbReference type="Gene3D" id="3.30.450.20">
    <property type="entry name" value="PAS domain"/>
    <property type="match status" value="1"/>
</dbReference>
<keyword evidence="5" id="KW-0808">Transferase</keyword>
<evidence type="ECO:0000256" key="8">
    <source>
        <dbReference type="ARBA" id="ARBA00023136"/>
    </source>
</evidence>
<keyword evidence="9" id="KW-1133">Transmembrane helix</keyword>
<dbReference type="FunFam" id="1.10.287.130:FF:000001">
    <property type="entry name" value="Two-component sensor histidine kinase"/>
    <property type="match status" value="1"/>
</dbReference>
<reference evidence="12" key="1">
    <citation type="submission" date="2020-10" db="EMBL/GenBank/DDBJ databases">
        <authorList>
            <person name="Gilroy R."/>
        </authorList>
    </citation>
    <scope>NUCLEOTIDE SEQUENCE</scope>
    <source>
        <strain evidence="12">CHK195-11698</strain>
    </source>
</reference>
<dbReference type="InterPro" id="IPR036890">
    <property type="entry name" value="HATPase_C_sf"/>
</dbReference>
<dbReference type="PANTHER" id="PTHR45453:SF1">
    <property type="entry name" value="PHOSPHATE REGULON SENSOR PROTEIN PHOR"/>
    <property type="match status" value="1"/>
</dbReference>
<evidence type="ECO:0000256" key="6">
    <source>
        <dbReference type="ARBA" id="ARBA00022777"/>
    </source>
</evidence>
<dbReference type="Pfam" id="PF13188">
    <property type="entry name" value="PAS_8"/>
    <property type="match status" value="1"/>
</dbReference>
<comment type="subcellular location">
    <subcellularLocation>
        <location evidence="2">Membrane</location>
    </subcellularLocation>
</comment>
<dbReference type="Gene3D" id="1.10.287.130">
    <property type="match status" value="1"/>
</dbReference>
<dbReference type="InterPro" id="IPR036097">
    <property type="entry name" value="HisK_dim/P_sf"/>
</dbReference>
<dbReference type="Proteomes" id="UP000824175">
    <property type="component" value="Unassembled WGS sequence"/>
</dbReference>
<keyword evidence="7" id="KW-0902">Two-component regulatory system</keyword>
<dbReference type="InterPro" id="IPR004358">
    <property type="entry name" value="Sig_transdc_His_kin-like_C"/>
</dbReference>
<dbReference type="InterPro" id="IPR005467">
    <property type="entry name" value="His_kinase_dom"/>
</dbReference>
<evidence type="ECO:0000256" key="3">
    <source>
        <dbReference type="ARBA" id="ARBA00012438"/>
    </source>
</evidence>